<dbReference type="RefSeq" id="WP_377758779.1">
    <property type="nucleotide sequence ID" value="NZ_JBHRXY010000001.1"/>
</dbReference>
<protein>
    <submittedName>
        <fullName evidence="1">Phage tail protein</fullName>
    </submittedName>
</protein>
<dbReference type="EMBL" id="JBHRXY010000001">
    <property type="protein sequence ID" value="MFC3628192.1"/>
    <property type="molecule type" value="Genomic_DNA"/>
</dbReference>
<name>A0ABV7TZH8_9RHOB</name>
<dbReference type="Proteomes" id="UP001595539">
    <property type="component" value="Unassembled WGS sequence"/>
</dbReference>
<organism evidence="1 2">
    <name type="scientific">Paracoccus angustae</name>
    <dbReference type="NCBI Taxonomy" id="1671480"/>
    <lineage>
        <taxon>Bacteria</taxon>
        <taxon>Pseudomonadati</taxon>
        <taxon>Pseudomonadota</taxon>
        <taxon>Alphaproteobacteria</taxon>
        <taxon>Rhodobacterales</taxon>
        <taxon>Paracoccaceae</taxon>
        <taxon>Paracoccus</taxon>
    </lineage>
</organism>
<gene>
    <name evidence="1" type="ORF">ACFOM8_01895</name>
</gene>
<evidence type="ECO:0000313" key="2">
    <source>
        <dbReference type="Proteomes" id="UP001595539"/>
    </source>
</evidence>
<dbReference type="InterPro" id="IPR013783">
    <property type="entry name" value="Ig-like_fold"/>
</dbReference>
<evidence type="ECO:0000313" key="1">
    <source>
        <dbReference type="EMBL" id="MFC3628192.1"/>
    </source>
</evidence>
<sequence length="693" mass="75005">MSAWVASLSPLAAAAVKIGASVILNLAVGALTRKSPRQQDVIRELHQPTSLPAYRFVYGKCWAPGTPAPVRVKGRILYGCFILNSRPSAGPFTLYLDKRKVEATGNPYDFAGNGATATNDPFENHTRYWIGRGDQVSPPAQFLSEAGDIFKATDGWRGRTVLWLRADVGDNDDRQERLPATPPEVMVDGRWSLVRDPRNPSAPAAWSANQALCVLDALRKNPLRPYDDRNLWLDTFAWAADEADVPFSVKGNGTIPRFETNGVLVFSQGQELEDTIIPLVEAGASEIIRVGGRLGLVPAVWQEPVMTISDVLDDQPMTFNRNRPLGELVTEVTATYTSPERMYEDATTPIYVLDGAQQEDGGLPRLGQYDLGFVTDHRQAQYVAAIMGRRTRMQRSWSGVLPGDAFDLVAASVMSLQLPAPYTRRNGTYKVESIHPGFDPVGQDGVAMRCPAMLREESPAIYAWNPETDEQDITLEDFDPTIKGLQTPGAVTGISDASTVLTSGDTSIPRIRFEADPSPSASAISYEWQYQRQGEPWQAGGTIDGKIRDADGDVFGYVAPVVVGQQYRVQMRTLGIGTASKFVVSDWITASAGGYLAPAPTPVSAVGGAGQIAATFRAPNDPDYRAMEIWQSATNNSTAAALMAGPVYGASNTAVTEVHTGLGAGVTRYYFARSIDRNGQPSPFSASISATTT</sequence>
<keyword evidence="2" id="KW-1185">Reference proteome</keyword>
<reference evidence="2" key="1">
    <citation type="journal article" date="2019" name="Int. J. Syst. Evol. Microbiol.">
        <title>The Global Catalogue of Microorganisms (GCM) 10K type strain sequencing project: providing services to taxonomists for standard genome sequencing and annotation.</title>
        <authorList>
            <consortium name="The Broad Institute Genomics Platform"/>
            <consortium name="The Broad Institute Genome Sequencing Center for Infectious Disease"/>
            <person name="Wu L."/>
            <person name="Ma J."/>
        </authorList>
    </citation>
    <scope>NUCLEOTIDE SEQUENCE [LARGE SCALE GENOMIC DNA]</scope>
    <source>
        <strain evidence="2">KCTC 42473</strain>
    </source>
</reference>
<comment type="caution">
    <text evidence="1">The sequence shown here is derived from an EMBL/GenBank/DDBJ whole genome shotgun (WGS) entry which is preliminary data.</text>
</comment>
<accession>A0ABV7TZH8</accession>
<proteinExistence type="predicted"/>
<dbReference type="Gene3D" id="2.60.40.10">
    <property type="entry name" value="Immunoglobulins"/>
    <property type="match status" value="1"/>
</dbReference>